<dbReference type="Proteomes" id="UP000001514">
    <property type="component" value="Unassembled WGS sequence"/>
</dbReference>
<proteinExistence type="predicted"/>
<evidence type="ECO:0000313" key="3">
    <source>
        <dbReference type="EMBL" id="EFJ12713.1"/>
    </source>
</evidence>
<dbReference type="KEGG" id="smo:SELMODRAFT_123650"/>
<dbReference type="InParanoid" id="D8SSB7"/>
<dbReference type="PANTHER" id="PTHR23054:SF53">
    <property type="entry name" value="OS06G0704100 PROTEIN"/>
    <property type="match status" value="1"/>
</dbReference>
<feature type="domain" description="DUF547" evidence="1">
    <location>
        <begin position="226"/>
        <end position="359"/>
    </location>
</feature>
<dbReference type="FunCoup" id="D8SSB7">
    <property type="interactions" value="440"/>
</dbReference>
<accession>D8SSB7</accession>
<name>D8SSB7_SELML</name>
<dbReference type="Pfam" id="PF04784">
    <property type="entry name" value="DUF547"/>
    <property type="match status" value="1"/>
</dbReference>
<dbReference type="PANTHER" id="PTHR23054">
    <property type="entry name" value="TERNARY COMPLEX FACTOR MIP1, LEUCINE-ZIPPER-RELATED"/>
    <property type="match status" value="1"/>
</dbReference>
<dbReference type="EMBL" id="GL377637">
    <property type="protein sequence ID" value="EFJ12713.1"/>
    <property type="molecule type" value="Genomic_DNA"/>
</dbReference>
<dbReference type="Gramene" id="EFJ12713">
    <property type="protein sequence ID" value="EFJ12713"/>
    <property type="gene ID" value="SELMODRAFT_123650"/>
</dbReference>
<dbReference type="InterPro" id="IPR006869">
    <property type="entry name" value="DUF547"/>
</dbReference>
<feature type="non-terminal residue" evidence="3">
    <location>
        <position position="1"/>
    </location>
</feature>
<organism evidence="4">
    <name type="scientific">Selaginella moellendorffii</name>
    <name type="common">Spikemoss</name>
    <dbReference type="NCBI Taxonomy" id="88036"/>
    <lineage>
        <taxon>Eukaryota</taxon>
        <taxon>Viridiplantae</taxon>
        <taxon>Streptophyta</taxon>
        <taxon>Embryophyta</taxon>
        <taxon>Tracheophyta</taxon>
        <taxon>Lycopodiopsida</taxon>
        <taxon>Selaginellales</taxon>
        <taxon>Selaginellaceae</taxon>
        <taxon>Selaginella</taxon>
    </lineage>
</organism>
<dbReference type="eggNOG" id="ENOG502QUZ4">
    <property type="taxonomic scope" value="Eukaryota"/>
</dbReference>
<feature type="domain" description="Ternary complex factor MIP1 leucine-zipper" evidence="2">
    <location>
        <begin position="2"/>
        <end position="72"/>
    </location>
</feature>
<evidence type="ECO:0000259" key="1">
    <source>
        <dbReference type="Pfam" id="PF04784"/>
    </source>
</evidence>
<evidence type="ECO:0000313" key="4">
    <source>
        <dbReference type="Proteomes" id="UP000001514"/>
    </source>
</evidence>
<dbReference type="Pfam" id="PF14389">
    <property type="entry name" value="Lzipper-MIP1"/>
    <property type="match status" value="1"/>
</dbReference>
<sequence length="440" mass="49683">QVSRLEKRLQEERDLHCAYTTAHENAMEAISSLPSHLPVSAQKLLLDVATLEFSVSKLEEQMLTLQSQVFKERSAYEKSQSTLQALWRYPNSLSEQMVQCMVDIYHHLSGRSTAHSKSIPRDMPSPTSPFAHLVSSSLSSVSESSFVSFARSPLVDWRNKVGVAGQDSVFDPYTMEGKVMLPEIGAYQTAAEVSWISVGKKQLNYAAGALQRFKLLVEHLSRVDPSSMRHVEKVAFWINVHNALMMHAFLAYGTPDSEAKYFTLMQKASYVIGGHSFNAITIEYAFLKSRASTYRPQLELLLALKEINLSEQQTKFGISHAEPLTLFALSFGAWSCPAVRIYTAETIYEQLEVSLRDYLRASVGINHKSSKLMVPKLLYAHVRETQGSEVSLADWISAHLSSSQLRFVMSSLKRRKQRGHSAVQVLPFDFRFRYLFLAEI</sequence>
<protein>
    <recommendedName>
        <fullName evidence="5">DUF547 domain-containing protein</fullName>
    </recommendedName>
</protein>
<dbReference type="AlphaFoldDB" id="D8SSB7"/>
<evidence type="ECO:0008006" key="5">
    <source>
        <dbReference type="Google" id="ProtNLM"/>
    </source>
</evidence>
<evidence type="ECO:0000259" key="2">
    <source>
        <dbReference type="Pfam" id="PF14389"/>
    </source>
</evidence>
<gene>
    <name evidence="3" type="ORF">SELMODRAFT_123650</name>
</gene>
<dbReference type="InterPro" id="IPR025757">
    <property type="entry name" value="MIP1_Leuzipper"/>
</dbReference>
<dbReference type="HOGENOM" id="CLU_019670_6_0_1"/>
<reference evidence="3 4" key="1">
    <citation type="journal article" date="2011" name="Science">
        <title>The Selaginella genome identifies genetic changes associated with the evolution of vascular plants.</title>
        <authorList>
            <person name="Banks J.A."/>
            <person name="Nishiyama T."/>
            <person name="Hasebe M."/>
            <person name="Bowman J.L."/>
            <person name="Gribskov M."/>
            <person name="dePamphilis C."/>
            <person name="Albert V.A."/>
            <person name="Aono N."/>
            <person name="Aoyama T."/>
            <person name="Ambrose B.A."/>
            <person name="Ashton N.W."/>
            <person name="Axtell M.J."/>
            <person name="Barker E."/>
            <person name="Barker M.S."/>
            <person name="Bennetzen J.L."/>
            <person name="Bonawitz N.D."/>
            <person name="Chapple C."/>
            <person name="Cheng C."/>
            <person name="Correa L.G."/>
            <person name="Dacre M."/>
            <person name="DeBarry J."/>
            <person name="Dreyer I."/>
            <person name="Elias M."/>
            <person name="Engstrom E.M."/>
            <person name="Estelle M."/>
            <person name="Feng L."/>
            <person name="Finet C."/>
            <person name="Floyd S.K."/>
            <person name="Frommer W.B."/>
            <person name="Fujita T."/>
            <person name="Gramzow L."/>
            <person name="Gutensohn M."/>
            <person name="Harholt J."/>
            <person name="Hattori M."/>
            <person name="Heyl A."/>
            <person name="Hirai T."/>
            <person name="Hiwatashi Y."/>
            <person name="Ishikawa M."/>
            <person name="Iwata M."/>
            <person name="Karol K.G."/>
            <person name="Koehler B."/>
            <person name="Kolukisaoglu U."/>
            <person name="Kubo M."/>
            <person name="Kurata T."/>
            <person name="Lalonde S."/>
            <person name="Li K."/>
            <person name="Li Y."/>
            <person name="Litt A."/>
            <person name="Lyons E."/>
            <person name="Manning G."/>
            <person name="Maruyama T."/>
            <person name="Michael T.P."/>
            <person name="Mikami K."/>
            <person name="Miyazaki S."/>
            <person name="Morinaga S."/>
            <person name="Murata T."/>
            <person name="Mueller-Roeber B."/>
            <person name="Nelson D.R."/>
            <person name="Obara M."/>
            <person name="Oguri Y."/>
            <person name="Olmstead R.G."/>
            <person name="Onodera N."/>
            <person name="Petersen B.L."/>
            <person name="Pils B."/>
            <person name="Prigge M."/>
            <person name="Rensing S.A."/>
            <person name="Riano-Pachon D.M."/>
            <person name="Roberts A.W."/>
            <person name="Sato Y."/>
            <person name="Scheller H.V."/>
            <person name="Schulz B."/>
            <person name="Schulz C."/>
            <person name="Shakirov E.V."/>
            <person name="Shibagaki N."/>
            <person name="Shinohara N."/>
            <person name="Shippen D.E."/>
            <person name="Soerensen I."/>
            <person name="Sotooka R."/>
            <person name="Sugimoto N."/>
            <person name="Sugita M."/>
            <person name="Sumikawa N."/>
            <person name="Tanurdzic M."/>
            <person name="Theissen G."/>
            <person name="Ulvskov P."/>
            <person name="Wakazuki S."/>
            <person name="Weng J.K."/>
            <person name="Willats W.W."/>
            <person name="Wipf D."/>
            <person name="Wolf P.G."/>
            <person name="Yang L."/>
            <person name="Zimmer A.D."/>
            <person name="Zhu Q."/>
            <person name="Mitros T."/>
            <person name="Hellsten U."/>
            <person name="Loque D."/>
            <person name="Otillar R."/>
            <person name="Salamov A."/>
            <person name="Schmutz J."/>
            <person name="Shapiro H."/>
            <person name="Lindquist E."/>
            <person name="Lucas S."/>
            <person name="Rokhsar D."/>
            <person name="Grigoriev I.V."/>
        </authorList>
    </citation>
    <scope>NUCLEOTIDE SEQUENCE [LARGE SCALE GENOMIC DNA]</scope>
</reference>
<dbReference type="OMA" id="LRSYDNA"/>
<keyword evidence="4" id="KW-1185">Reference proteome</keyword>